<dbReference type="AlphaFoldDB" id="A0A284QKX1"/>
<comment type="similarity">
    <text evidence="1 4">Belongs to the short-chain dehydrogenases/reductases (SDR) family.</text>
</comment>
<gene>
    <name evidence="5" type="ORF">ARMOST_00358</name>
</gene>
<accession>A0A284QKX1</accession>
<name>A0A284QKX1_ARMOS</name>
<evidence type="ECO:0000256" key="2">
    <source>
        <dbReference type="ARBA" id="ARBA00022857"/>
    </source>
</evidence>
<organism evidence="5 6">
    <name type="scientific">Armillaria ostoyae</name>
    <name type="common">Armillaria root rot fungus</name>
    <dbReference type="NCBI Taxonomy" id="47428"/>
    <lineage>
        <taxon>Eukaryota</taxon>
        <taxon>Fungi</taxon>
        <taxon>Dikarya</taxon>
        <taxon>Basidiomycota</taxon>
        <taxon>Agaricomycotina</taxon>
        <taxon>Agaricomycetes</taxon>
        <taxon>Agaricomycetidae</taxon>
        <taxon>Agaricales</taxon>
        <taxon>Marasmiineae</taxon>
        <taxon>Physalacriaceae</taxon>
        <taxon>Armillaria</taxon>
    </lineage>
</organism>
<dbReference type="InterPro" id="IPR036291">
    <property type="entry name" value="NAD(P)-bd_dom_sf"/>
</dbReference>
<dbReference type="OrthoDB" id="191139at2759"/>
<dbReference type="GO" id="GO:0016491">
    <property type="term" value="F:oxidoreductase activity"/>
    <property type="evidence" value="ECO:0007669"/>
    <property type="project" value="UniProtKB-KW"/>
</dbReference>
<dbReference type="InterPro" id="IPR020904">
    <property type="entry name" value="Sc_DH/Rdtase_CS"/>
</dbReference>
<keyword evidence="2" id="KW-0521">NADP</keyword>
<dbReference type="PROSITE" id="PS00061">
    <property type="entry name" value="ADH_SHORT"/>
    <property type="match status" value="1"/>
</dbReference>
<evidence type="ECO:0000256" key="1">
    <source>
        <dbReference type="ARBA" id="ARBA00006484"/>
    </source>
</evidence>
<dbReference type="InterPro" id="IPR002347">
    <property type="entry name" value="SDR_fam"/>
</dbReference>
<evidence type="ECO:0000256" key="4">
    <source>
        <dbReference type="RuleBase" id="RU000363"/>
    </source>
</evidence>
<proteinExistence type="inferred from homology"/>
<dbReference type="OMA" id="CNIAIPS"/>
<keyword evidence="6" id="KW-1185">Reference proteome</keyword>
<keyword evidence="3" id="KW-0560">Oxidoreductase</keyword>
<dbReference type="Gene3D" id="3.40.50.720">
    <property type="entry name" value="NAD(P)-binding Rossmann-like Domain"/>
    <property type="match status" value="1"/>
</dbReference>
<dbReference type="PRINTS" id="PR00081">
    <property type="entry name" value="GDHRDH"/>
</dbReference>
<reference evidence="6" key="1">
    <citation type="journal article" date="2017" name="Nat. Ecol. Evol.">
        <title>Genome expansion and lineage-specific genetic innovations in the forest pathogenic fungi Armillaria.</title>
        <authorList>
            <person name="Sipos G."/>
            <person name="Prasanna A.N."/>
            <person name="Walter M.C."/>
            <person name="O'Connor E."/>
            <person name="Balint B."/>
            <person name="Krizsan K."/>
            <person name="Kiss B."/>
            <person name="Hess J."/>
            <person name="Varga T."/>
            <person name="Slot J."/>
            <person name="Riley R."/>
            <person name="Boka B."/>
            <person name="Rigling D."/>
            <person name="Barry K."/>
            <person name="Lee J."/>
            <person name="Mihaltcheva S."/>
            <person name="LaButti K."/>
            <person name="Lipzen A."/>
            <person name="Waldron R."/>
            <person name="Moloney N.M."/>
            <person name="Sperisen C."/>
            <person name="Kredics L."/>
            <person name="Vagvoelgyi C."/>
            <person name="Patrignani A."/>
            <person name="Fitzpatrick D."/>
            <person name="Nagy I."/>
            <person name="Doyle S."/>
            <person name="Anderson J.B."/>
            <person name="Grigoriev I.V."/>
            <person name="Gueldener U."/>
            <person name="Muensterkoetter M."/>
            <person name="Nagy L.G."/>
        </authorList>
    </citation>
    <scope>NUCLEOTIDE SEQUENCE [LARGE SCALE GENOMIC DNA]</scope>
    <source>
        <strain evidence="6">C18/9</strain>
    </source>
</reference>
<dbReference type="SUPFAM" id="SSF51735">
    <property type="entry name" value="NAD(P)-binding Rossmann-fold domains"/>
    <property type="match status" value="1"/>
</dbReference>
<dbReference type="STRING" id="47428.A0A284QKX1"/>
<dbReference type="PANTHER" id="PTHR24320">
    <property type="entry name" value="RETINOL DEHYDROGENASE"/>
    <property type="match status" value="1"/>
</dbReference>
<dbReference type="PRINTS" id="PR00080">
    <property type="entry name" value="SDRFAMILY"/>
</dbReference>
<sequence length="323" mass="35963">MRTANTDSDCRIHMFIDQCFPPKSQFSVDQLPDLSGQVIIVTGANTGVGKVTAKALLAHNAKVYFACRSTEKARAAIDELCNETGKEGLFLQVDFADLNSVKRAVEEFTSRETELHVLFNNSGVFSPPLDALTEQGYDLQFGVNMLGVFYFTDLLIPTLTSTFASNPEFKPRIINTASLNHTFVNGLKFDTFKDGPKRRKMSKMALYSQSKFALVVWTTELARRYADQGIIAISVNPGNLRSEMQRHMSPFERAIANKTMLYPVDMGGLTQLYAATMPESVAVECNGGYMKPWARVGAAFAATKDEVLGRQLWEYLEEQVADF</sequence>
<dbReference type="Proteomes" id="UP000219338">
    <property type="component" value="Unassembled WGS sequence"/>
</dbReference>
<evidence type="ECO:0000313" key="6">
    <source>
        <dbReference type="Proteomes" id="UP000219338"/>
    </source>
</evidence>
<evidence type="ECO:0000256" key="3">
    <source>
        <dbReference type="ARBA" id="ARBA00023002"/>
    </source>
</evidence>
<dbReference type="Pfam" id="PF00106">
    <property type="entry name" value="adh_short"/>
    <property type="match status" value="2"/>
</dbReference>
<evidence type="ECO:0000313" key="5">
    <source>
        <dbReference type="EMBL" id="SJK97108.1"/>
    </source>
</evidence>
<protein>
    <submittedName>
        <fullName evidence="5">Related to Oxidoreductase, short-chain dehydrogenase</fullName>
    </submittedName>
</protein>
<dbReference type="PANTHER" id="PTHR24320:SF236">
    <property type="entry name" value="SHORT-CHAIN DEHYDROGENASE-RELATED"/>
    <property type="match status" value="1"/>
</dbReference>
<dbReference type="EMBL" id="FUEG01000001">
    <property type="protein sequence ID" value="SJK97108.1"/>
    <property type="molecule type" value="Genomic_DNA"/>
</dbReference>